<dbReference type="InterPro" id="IPR028939">
    <property type="entry name" value="P5C_Rdtase_cat_N"/>
</dbReference>
<dbReference type="Gene3D" id="1.10.3730.10">
    <property type="entry name" value="ProC C-terminal domain-like"/>
    <property type="match status" value="1"/>
</dbReference>
<dbReference type="InterPro" id="IPR000304">
    <property type="entry name" value="Pyrroline-COOH_reductase"/>
</dbReference>
<comment type="function">
    <text evidence="4 5">Catalyzes the reduction of 1-pyrroline-5-carboxylate (PCA) to L-proline.</text>
</comment>
<keyword evidence="2 5" id="KW-0521">NADP</keyword>
<dbReference type="AlphaFoldDB" id="A0A379LYH7"/>
<dbReference type="NCBIfam" id="TIGR00112">
    <property type="entry name" value="proC"/>
    <property type="match status" value="1"/>
</dbReference>
<dbReference type="EC" id="1.5.1.2" evidence="5 6"/>
<feature type="binding site" evidence="7">
    <location>
        <begin position="68"/>
        <end position="71"/>
    </location>
    <ligand>
        <name>NADP(+)</name>
        <dbReference type="ChEBI" id="CHEBI:58349"/>
    </ligand>
</feature>
<reference evidence="11 12" key="1">
    <citation type="submission" date="2018-06" db="EMBL/GenBank/DDBJ databases">
        <authorList>
            <consortium name="Pathogen Informatics"/>
            <person name="Doyle S."/>
        </authorList>
    </citation>
    <scope>NUCLEOTIDE SEQUENCE [LARGE SCALE GENOMIC DNA]</scope>
    <source>
        <strain evidence="11 12">NCTC13296</strain>
    </source>
</reference>
<dbReference type="PANTHER" id="PTHR11645:SF0">
    <property type="entry name" value="PYRROLINE-5-CARBOXYLATE REDUCTASE 3"/>
    <property type="match status" value="1"/>
</dbReference>
<organism evidence="11 12">
    <name type="scientific">Rhodococcus gordoniae</name>
    <dbReference type="NCBI Taxonomy" id="223392"/>
    <lineage>
        <taxon>Bacteria</taxon>
        <taxon>Bacillati</taxon>
        <taxon>Actinomycetota</taxon>
        <taxon>Actinomycetes</taxon>
        <taxon>Mycobacteriales</taxon>
        <taxon>Nocardiaceae</taxon>
        <taxon>Rhodococcus</taxon>
    </lineage>
</organism>
<dbReference type="Pfam" id="PF14748">
    <property type="entry name" value="P5CR_dimer"/>
    <property type="match status" value="1"/>
</dbReference>
<dbReference type="Gene3D" id="3.40.50.720">
    <property type="entry name" value="NAD(P)-binding Rossmann-like Domain"/>
    <property type="match status" value="1"/>
</dbReference>
<evidence type="ECO:0000259" key="9">
    <source>
        <dbReference type="Pfam" id="PF03807"/>
    </source>
</evidence>
<comment type="subcellular location">
    <subcellularLocation>
        <location evidence="5">Cytoplasm</location>
    </subcellularLocation>
</comment>
<evidence type="ECO:0000259" key="10">
    <source>
        <dbReference type="Pfam" id="PF14748"/>
    </source>
</evidence>
<comment type="similarity">
    <text evidence="1 5 8">Belongs to the pyrroline-5-carboxylate reductase family.</text>
</comment>
<dbReference type="HAMAP" id="MF_01925">
    <property type="entry name" value="P5C_reductase"/>
    <property type="match status" value="1"/>
</dbReference>
<evidence type="ECO:0000256" key="7">
    <source>
        <dbReference type="PIRSR" id="PIRSR000193-1"/>
    </source>
</evidence>
<evidence type="ECO:0000256" key="4">
    <source>
        <dbReference type="ARBA" id="ARBA00058118"/>
    </source>
</evidence>
<accession>A0A379LYH7</accession>
<evidence type="ECO:0000256" key="8">
    <source>
        <dbReference type="RuleBase" id="RU003903"/>
    </source>
</evidence>
<dbReference type="GO" id="GO:0005737">
    <property type="term" value="C:cytoplasm"/>
    <property type="evidence" value="ECO:0007669"/>
    <property type="project" value="UniProtKB-SubCell"/>
</dbReference>
<evidence type="ECO:0000313" key="12">
    <source>
        <dbReference type="Proteomes" id="UP000254569"/>
    </source>
</evidence>
<comment type="catalytic activity">
    <reaction evidence="5">
        <text>L-proline + NAD(+) = (S)-1-pyrroline-5-carboxylate + NADH + 2 H(+)</text>
        <dbReference type="Rhea" id="RHEA:14105"/>
        <dbReference type="ChEBI" id="CHEBI:15378"/>
        <dbReference type="ChEBI" id="CHEBI:17388"/>
        <dbReference type="ChEBI" id="CHEBI:57540"/>
        <dbReference type="ChEBI" id="CHEBI:57945"/>
        <dbReference type="ChEBI" id="CHEBI:60039"/>
        <dbReference type="EC" id="1.5.1.2"/>
    </reaction>
</comment>
<keyword evidence="5 8" id="KW-0028">Amino-acid biosynthesis</keyword>
<dbReference type="FunFam" id="1.10.3730.10:FF:000001">
    <property type="entry name" value="Pyrroline-5-carboxylate reductase"/>
    <property type="match status" value="1"/>
</dbReference>
<proteinExistence type="inferred from homology"/>
<evidence type="ECO:0000256" key="6">
    <source>
        <dbReference type="NCBIfam" id="TIGR00112"/>
    </source>
</evidence>
<dbReference type="InterPro" id="IPR053790">
    <property type="entry name" value="P5CR-like_CS"/>
</dbReference>
<keyword evidence="3 5" id="KW-0560">Oxidoreductase</keyword>
<feature type="domain" description="Pyrroline-5-carboxylate reductase dimerisation" evidence="10">
    <location>
        <begin position="163"/>
        <end position="267"/>
    </location>
</feature>
<dbReference type="InterPro" id="IPR029036">
    <property type="entry name" value="P5CR_dimer"/>
</dbReference>
<dbReference type="SUPFAM" id="SSF48179">
    <property type="entry name" value="6-phosphogluconate dehydrogenase C-terminal domain-like"/>
    <property type="match status" value="1"/>
</dbReference>
<dbReference type="Pfam" id="PF03807">
    <property type="entry name" value="F420_oxidored"/>
    <property type="match status" value="1"/>
</dbReference>
<dbReference type="InterPro" id="IPR036291">
    <property type="entry name" value="NAD(P)-bd_dom_sf"/>
</dbReference>
<evidence type="ECO:0000313" key="11">
    <source>
        <dbReference type="EMBL" id="SUE15101.1"/>
    </source>
</evidence>
<dbReference type="PANTHER" id="PTHR11645">
    <property type="entry name" value="PYRROLINE-5-CARBOXYLATE REDUCTASE"/>
    <property type="match status" value="1"/>
</dbReference>
<dbReference type="InterPro" id="IPR008927">
    <property type="entry name" value="6-PGluconate_DH-like_C_sf"/>
</dbReference>
<evidence type="ECO:0000256" key="3">
    <source>
        <dbReference type="ARBA" id="ARBA00023002"/>
    </source>
</evidence>
<dbReference type="OrthoDB" id="9805754at2"/>
<keyword evidence="5" id="KW-0963">Cytoplasm</keyword>
<keyword evidence="5 8" id="KW-0641">Proline biosynthesis</keyword>
<sequence>MTRIAVIGGGRIGEALVSGLLKNGFATKDLVVAEKFEERRDELSRTYSIRVTDSTADAAEGADVVVVAVKPNDVDAVVTALAAVDAGNDDEQILVSLAAGIPTVRYETKLPAGFPVVRVMPNTPMLVGEGASVLSAGRYVKQQHLDTVREILASVGTVSVVPESQIDAVTAVSGSGPAYFFLVAEAMIDAGVALGLTRAVATDLVVQTMTGSAAMLARSGDNAADLRAAVTSPGGTTAAAIRELERGGVRTAFYEALDAAKRRSAQLGAASDQVSPVAREGLSGTA</sequence>
<dbReference type="GO" id="GO:0055129">
    <property type="term" value="P:L-proline biosynthetic process"/>
    <property type="evidence" value="ECO:0007669"/>
    <property type="project" value="UniProtKB-UniRule"/>
</dbReference>
<name>A0A379LYH7_9NOCA</name>
<dbReference type="PROSITE" id="PS00521">
    <property type="entry name" value="P5CR"/>
    <property type="match status" value="1"/>
</dbReference>
<dbReference type="EMBL" id="UGVI01000001">
    <property type="protein sequence ID" value="SUE15101.1"/>
    <property type="molecule type" value="Genomic_DNA"/>
</dbReference>
<evidence type="ECO:0000256" key="1">
    <source>
        <dbReference type="ARBA" id="ARBA00005525"/>
    </source>
</evidence>
<evidence type="ECO:0000256" key="5">
    <source>
        <dbReference type="HAMAP-Rule" id="MF_01925"/>
    </source>
</evidence>
<feature type="domain" description="Pyrroline-5-carboxylate reductase catalytic N-terminal" evidence="9">
    <location>
        <begin position="3"/>
        <end position="100"/>
    </location>
</feature>
<dbReference type="Proteomes" id="UP000254569">
    <property type="component" value="Unassembled WGS sequence"/>
</dbReference>
<comment type="catalytic activity">
    <reaction evidence="5 8">
        <text>L-proline + NADP(+) = (S)-1-pyrroline-5-carboxylate + NADPH + 2 H(+)</text>
        <dbReference type="Rhea" id="RHEA:14109"/>
        <dbReference type="ChEBI" id="CHEBI:15378"/>
        <dbReference type="ChEBI" id="CHEBI:17388"/>
        <dbReference type="ChEBI" id="CHEBI:57783"/>
        <dbReference type="ChEBI" id="CHEBI:58349"/>
        <dbReference type="ChEBI" id="CHEBI:60039"/>
        <dbReference type="EC" id="1.5.1.2"/>
    </reaction>
</comment>
<comment type="pathway">
    <text evidence="5 8">Amino-acid biosynthesis; L-proline biosynthesis; L-proline from L-glutamate 5-semialdehyde: step 1/1.</text>
</comment>
<gene>
    <name evidence="5 11" type="primary">proC</name>
    <name evidence="11" type="ORF">NCTC13296_01958</name>
</gene>
<keyword evidence="12" id="KW-1185">Reference proteome</keyword>
<dbReference type="UniPathway" id="UPA00098">
    <property type="reaction ID" value="UER00361"/>
</dbReference>
<dbReference type="GO" id="GO:0004735">
    <property type="term" value="F:pyrroline-5-carboxylate reductase activity"/>
    <property type="evidence" value="ECO:0007669"/>
    <property type="project" value="UniProtKB-UniRule"/>
</dbReference>
<dbReference type="PIRSF" id="PIRSF000193">
    <property type="entry name" value="Pyrrol-5-carb_rd"/>
    <property type="match status" value="1"/>
</dbReference>
<evidence type="ECO:0000256" key="2">
    <source>
        <dbReference type="ARBA" id="ARBA00022857"/>
    </source>
</evidence>
<protein>
    <recommendedName>
        <fullName evidence="5 6">Pyrroline-5-carboxylate reductase</fullName>
        <shortName evidence="5">P5C reductase</shortName>
        <shortName evidence="5">P5CR</shortName>
        <ecNumber evidence="5 6">1.5.1.2</ecNumber>
    </recommendedName>
    <alternativeName>
        <fullName evidence="5">PCA reductase</fullName>
    </alternativeName>
</protein>
<dbReference type="RefSeq" id="WP_016933934.1">
    <property type="nucleotide sequence ID" value="NZ_CP101467.1"/>
</dbReference>
<dbReference type="SUPFAM" id="SSF51735">
    <property type="entry name" value="NAD(P)-binding Rossmann-fold domains"/>
    <property type="match status" value="1"/>
</dbReference>